<feature type="compositionally biased region" description="Low complexity" evidence="1">
    <location>
        <begin position="300"/>
        <end position="327"/>
    </location>
</feature>
<organism evidence="3 4">
    <name type="scientific">Marchantia polymorpha subsp. ruderalis</name>
    <dbReference type="NCBI Taxonomy" id="1480154"/>
    <lineage>
        <taxon>Eukaryota</taxon>
        <taxon>Viridiplantae</taxon>
        <taxon>Streptophyta</taxon>
        <taxon>Embryophyta</taxon>
        <taxon>Marchantiophyta</taxon>
        <taxon>Marchantiopsida</taxon>
        <taxon>Marchantiidae</taxon>
        <taxon>Marchantiales</taxon>
        <taxon>Marchantiaceae</taxon>
        <taxon>Marchantia</taxon>
    </lineage>
</organism>
<feature type="compositionally biased region" description="Polar residues" evidence="1">
    <location>
        <begin position="422"/>
        <end position="431"/>
    </location>
</feature>
<feature type="transmembrane region" description="Helical" evidence="2">
    <location>
        <begin position="30"/>
        <end position="52"/>
    </location>
</feature>
<evidence type="ECO:0000313" key="3">
    <source>
        <dbReference type="EMBL" id="OAE29905.1"/>
    </source>
</evidence>
<dbReference type="PANTHER" id="PTHR34125">
    <property type="entry name" value="OS01G0762900 PROTEIN"/>
    <property type="match status" value="1"/>
</dbReference>
<dbReference type="AlphaFoldDB" id="A0A176WCE1"/>
<dbReference type="Proteomes" id="UP000077202">
    <property type="component" value="Unassembled WGS sequence"/>
</dbReference>
<dbReference type="PANTHER" id="PTHR34125:SF7">
    <property type="entry name" value="TRANSMEMBRANE PROTEIN"/>
    <property type="match status" value="1"/>
</dbReference>
<accession>A0A176WCE1</accession>
<keyword evidence="4" id="KW-1185">Reference proteome</keyword>
<evidence type="ECO:0000256" key="2">
    <source>
        <dbReference type="SAM" id="Phobius"/>
    </source>
</evidence>
<keyword evidence="2" id="KW-1133">Transmembrane helix</keyword>
<name>A0A176WCE1_MARPO</name>
<sequence length="431" mass="44619">MGFGAGDVVGLIWSHPIASVVVALLFTPPLFPIVVFFSPLLISTALVVLAMISMGSDGDDGGASAGAGFGHAHSHSQYKRDWHEHEETDQVMVDDEDGPLLLEEERRLSKRRKPLPVGAAPDDGWLDKLKTWEETGRAWVDSVLHQESRKPVEALLSAAPAREVRFARPIPQPLPTPPAPAPPASASAAPVVHSSDAEPAVDDRPARDGEISSEAEEVQRSRGFPLPEPSQVIVDDAHDSRPSDAAPALDASGAGAAKEQSPAVPSETGILAPEEVGEVAGVGAGDKSSTSDTSDQARGAAQEPASTSSSSSHSEGKSGSSSDAAAAVIRERRGGGGGGGGEHHRTASVVVTLSEKLNVPLEDMMSLLAGDEKPSSSSNEAVPPASMKNGPLSHDEGWSSSDDEPLRAADTGKGNRACRSAWQVTSSAIGL</sequence>
<feature type="compositionally biased region" description="Basic and acidic residues" evidence="1">
    <location>
        <begin position="201"/>
        <end position="210"/>
    </location>
</feature>
<feature type="region of interest" description="Disordered" evidence="1">
    <location>
        <begin position="169"/>
        <end position="349"/>
    </location>
</feature>
<feature type="compositionally biased region" description="Low complexity" evidence="1">
    <location>
        <begin position="272"/>
        <end position="281"/>
    </location>
</feature>
<protein>
    <submittedName>
        <fullName evidence="3">Uncharacterized protein</fullName>
    </submittedName>
</protein>
<feature type="compositionally biased region" description="Low complexity" evidence="1">
    <location>
        <begin position="243"/>
        <end position="257"/>
    </location>
</feature>
<dbReference type="EMBL" id="LVLJ01001380">
    <property type="protein sequence ID" value="OAE29905.1"/>
    <property type="molecule type" value="Genomic_DNA"/>
</dbReference>
<proteinExistence type="predicted"/>
<evidence type="ECO:0000256" key="1">
    <source>
        <dbReference type="SAM" id="MobiDB-lite"/>
    </source>
</evidence>
<reference evidence="3" key="1">
    <citation type="submission" date="2016-03" db="EMBL/GenBank/DDBJ databases">
        <title>Mechanisms controlling the formation of the plant cell surface in tip-growing cells are functionally conserved among land plants.</title>
        <authorList>
            <person name="Honkanen S."/>
            <person name="Jones V.A."/>
            <person name="Morieri G."/>
            <person name="Champion C."/>
            <person name="Hetherington A.J."/>
            <person name="Kelly S."/>
            <person name="Saint-Marcoux D."/>
            <person name="Proust H."/>
            <person name="Prescott H."/>
            <person name="Dolan L."/>
        </authorList>
    </citation>
    <scope>NUCLEOTIDE SEQUENCE [LARGE SCALE GENOMIC DNA]</scope>
    <source>
        <tissue evidence="3">Whole gametophyte</tissue>
    </source>
</reference>
<feature type="compositionally biased region" description="Polar residues" evidence="1">
    <location>
        <begin position="287"/>
        <end position="296"/>
    </location>
</feature>
<keyword evidence="2" id="KW-0472">Membrane</keyword>
<feature type="region of interest" description="Disordered" evidence="1">
    <location>
        <begin position="365"/>
        <end position="431"/>
    </location>
</feature>
<keyword evidence="2" id="KW-0812">Transmembrane</keyword>
<gene>
    <name evidence="3" type="ORF">AXG93_773s1450</name>
</gene>
<feature type="compositionally biased region" description="Pro residues" evidence="1">
    <location>
        <begin position="170"/>
        <end position="183"/>
    </location>
</feature>
<evidence type="ECO:0000313" key="4">
    <source>
        <dbReference type="Proteomes" id="UP000077202"/>
    </source>
</evidence>
<comment type="caution">
    <text evidence="3">The sequence shown here is derived from an EMBL/GenBank/DDBJ whole genome shotgun (WGS) entry which is preliminary data.</text>
</comment>